<keyword evidence="2" id="KW-0732">Signal</keyword>
<dbReference type="SUPFAM" id="SSF56925">
    <property type="entry name" value="OMPA-like"/>
    <property type="match status" value="1"/>
</dbReference>
<evidence type="ECO:0000313" key="3">
    <source>
        <dbReference type="EMBL" id="WOB51926.1"/>
    </source>
</evidence>
<feature type="signal peptide" evidence="2">
    <location>
        <begin position="1"/>
        <end position="22"/>
    </location>
</feature>
<keyword evidence="4" id="KW-1185">Reference proteome</keyword>
<dbReference type="EMBL" id="CP103836">
    <property type="protein sequence ID" value="WOB51926.1"/>
    <property type="molecule type" value="Genomic_DNA"/>
</dbReference>
<evidence type="ECO:0000313" key="4">
    <source>
        <dbReference type="Proteomes" id="UP001302716"/>
    </source>
</evidence>
<protein>
    <recommendedName>
        <fullName evidence="5">Outer membrane protein beta-barrel domain-containing protein</fullName>
    </recommendedName>
</protein>
<gene>
    <name evidence="3" type="ORF">NYR97_10575</name>
</gene>
<evidence type="ECO:0000256" key="2">
    <source>
        <dbReference type="SAM" id="SignalP"/>
    </source>
</evidence>
<sequence length="270" mass="28313">MKRTATWLLACTALGCVSDAAAQSLSRGWDNYRQQQKQQQAAAQSGTAQLATPAASSTAQTNDDAPQSAAANGSSTAGPAEATTIASAPSTAVSPSPSLAYVSAPPREEEQRLKSGVFLGVQGGQGKVYEGIDQDMLGFNAGYRWRAGPVTLIGIEAAVGKLARISDHEDAYVPGVEFGSLGGTARFNFGDSPLFAVVRLGYWSANSNGESNERVSGAYAGAGFGVDIGRHASLSVLYTNYLYANDYYYSDEDITINRAEVLNVGAEVRF</sequence>
<feature type="compositionally biased region" description="Low complexity" evidence="1">
    <location>
        <begin position="36"/>
        <end position="51"/>
    </location>
</feature>
<feature type="chain" id="PRO_5043355871" description="Outer membrane protein beta-barrel domain-containing protein" evidence="2">
    <location>
        <begin position="23"/>
        <end position="270"/>
    </location>
</feature>
<dbReference type="Proteomes" id="UP001302716">
    <property type="component" value="Chromosome"/>
</dbReference>
<proteinExistence type="predicted"/>
<feature type="region of interest" description="Disordered" evidence="1">
    <location>
        <begin position="36"/>
        <end position="106"/>
    </location>
</feature>
<dbReference type="RefSeq" id="WP_316698171.1">
    <property type="nucleotide sequence ID" value="NZ_CP103836.1"/>
</dbReference>
<feature type="compositionally biased region" description="Polar residues" evidence="1">
    <location>
        <begin position="54"/>
        <end position="77"/>
    </location>
</feature>
<organism evidence="3 4">
    <name type="scientific">Xanthomonas hydrangeae</name>
    <dbReference type="NCBI Taxonomy" id="2775159"/>
    <lineage>
        <taxon>Bacteria</taxon>
        <taxon>Pseudomonadati</taxon>
        <taxon>Pseudomonadota</taxon>
        <taxon>Gammaproteobacteria</taxon>
        <taxon>Lysobacterales</taxon>
        <taxon>Lysobacteraceae</taxon>
        <taxon>Xanthomonas</taxon>
    </lineage>
</organism>
<dbReference type="AlphaFoldDB" id="A0AAU0BGJ9"/>
<accession>A0AAU0BGJ9</accession>
<feature type="compositionally biased region" description="Low complexity" evidence="1">
    <location>
        <begin position="79"/>
        <end position="98"/>
    </location>
</feature>
<reference evidence="3 4" key="1">
    <citation type="submission" date="2022-08" db="EMBL/GenBank/DDBJ databases">
        <title>Whole genome sequencing-based tracing of a 2022 introduction and outbreak of Xanthomonas hortorum pv. pelargonii.</title>
        <authorList>
            <person name="Iruegas-Bocardo F."/>
            <person name="Weisberg A.K."/>
            <person name="Riutta E.R."/>
            <person name="Kilday K."/>
            <person name="Bonkowski J.C."/>
            <person name="Creswell T."/>
            <person name="Daughtrey M.L."/>
            <person name="Rane K."/>
            <person name="Grunwald N.J."/>
            <person name="Chang J.H."/>
            <person name="Putnam M.L."/>
        </authorList>
    </citation>
    <scope>NUCLEOTIDE SEQUENCE [LARGE SCALE GENOMIC DNA]</scope>
    <source>
        <strain evidence="3 4">22-323</strain>
    </source>
</reference>
<name>A0AAU0BGJ9_9XANT</name>
<evidence type="ECO:0000256" key="1">
    <source>
        <dbReference type="SAM" id="MobiDB-lite"/>
    </source>
</evidence>
<evidence type="ECO:0008006" key="5">
    <source>
        <dbReference type="Google" id="ProtNLM"/>
    </source>
</evidence>
<dbReference type="InterPro" id="IPR011250">
    <property type="entry name" value="OMP/PagP_B-barrel"/>
</dbReference>
<dbReference type="PROSITE" id="PS51257">
    <property type="entry name" value="PROKAR_LIPOPROTEIN"/>
    <property type="match status" value="1"/>
</dbReference>